<feature type="compositionally biased region" description="Basic residues" evidence="1">
    <location>
        <begin position="148"/>
        <end position="157"/>
    </location>
</feature>
<feature type="region of interest" description="Disordered" evidence="1">
    <location>
        <begin position="32"/>
        <end position="92"/>
    </location>
</feature>
<evidence type="ECO:0000313" key="3">
    <source>
        <dbReference type="Proteomes" id="UP000006701"/>
    </source>
</evidence>
<sequence>MAALTITPSNMIRQPFASLDTPRLRSLLKSKMNKKNQQHGASMAAKRTPLSEVDTENINPATLNMSTKRKRGSDEEDHQTVKSTFKSPKSSRVALVTIESKSAPLMPSTIFKAPLPKPKSSSAPKPIGRSPPPKTSKPFARRSTITKSRPHSTGKKSVARPFSIAAALGTLKPKSQPTPKAPASWAFDIYVDSEQEEMTNLMQHSTCVLDISDDECKVETSSRGKENIPPSELGLGLPHFRQSETTRPTRKTEMTDEPRSPLGELNAADYYGADCHAFSYAVIYEDAENTPEKKTSLPPLPRTAAHPSRSKLSSVSSISSLIEATQPSKSAESARPESSEAEIQIWESSSVDGEESTSTHPESTS</sequence>
<feature type="compositionally biased region" description="Low complexity" evidence="1">
    <location>
        <begin position="310"/>
        <end position="320"/>
    </location>
</feature>
<organism evidence="2 3">
    <name type="scientific">Aspergillus clavatus (strain ATCC 1007 / CBS 513.65 / DSM 816 / NCTC 3887 / NRRL 1 / QM 1276 / 107)</name>
    <dbReference type="NCBI Taxonomy" id="344612"/>
    <lineage>
        <taxon>Eukaryota</taxon>
        <taxon>Fungi</taxon>
        <taxon>Dikarya</taxon>
        <taxon>Ascomycota</taxon>
        <taxon>Pezizomycotina</taxon>
        <taxon>Eurotiomycetes</taxon>
        <taxon>Eurotiomycetidae</taxon>
        <taxon>Eurotiales</taxon>
        <taxon>Aspergillaceae</taxon>
        <taxon>Aspergillus</taxon>
        <taxon>Aspergillus subgen. Fumigati</taxon>
    </lineage>
</organism>
<dbReference type="OrthoDB" id="425602at2759"/>
<feature type="compositionally biased region" description="Low complexity" evidence="1">
    <location>
        <begin position="112"/>
        <end position="126"/>
    </location>
</feature>
<dbReference type="VEuPathDB" id="FungiDB:ACLA_002620"/>
<keyword evidence="3" id="KW-1185">Reference proteome</keyword>
<name>A1C583_ASPCL</name>
<dbReference type="EMBL" id="DS027004">
    <property type="protein sequence ID" value="EAW14851.1"/>
    <property type="molecule type" value="Genomic_DNA"/>
</dbReference>
<dbReference type="RefSeq" id="XP_001276277.1">
    <property type="nucleotide sequence ID" value="XM_001276276.1"/>
</dbReference>
<feature type="compositionally biased region" description="Low complexity" evidence="1">
    <location>
        <begin position="356"/>
        <end position="365"/>
    </location>
</feature>
<reference evidence="2 3" key="1">
    <citation type="journal article" date="2008" name="PLoS Genet.">
        <title>Genomic islands in the pathogenic filamentous fungus Aspergillus fumigatus.</title>
        <authorList>
            <person name="Fedorova N.D."/>
            <person name="Khaldi N."/>
            <person name="Joardar V.S."/>
            <person name="Maiti R."/>
            <person name="Amedeo P."/>
            <person name="Anderson M.J."/>
            <person name="Crabtree J."/>
            <person name="Silva J.C."/>
            <person name="Badger J.H."/>
            <person name="Albarraq A."/>
            <person name="Angiuoli S."/>
            <person name="Bussey H."/>
            <person name="Bowyer P."/>
            <person name="Cotty P.J."/>
            <person name="Dyer P.S."/>
            <person name="Egan A."/>
            <person name="Galens K."/>
            <person name="Fraser-Liggett C.M."/>
            <person name="Haas B.J."/>
            <person name="Inman J.M."/>
            <person name="Kent R."/>
            <person name="Lemieux S."/>
            <person name="Malavazi I."/>
            <person name="Orvis J."/>
            <person name="Roemer T."/>
            <person name="Ronning C.M."/>
            <person name="Sundaram J.P."/>
            <person name="Sutton G."/>
            <person name="Turner G."/>
            <person name="Venter J.C."/>
            <person name="White O.R."/>
            <person name="Whitty B.R."/>
            <person name="Youngman P."/>
            <person name="Wolfe K.H."/>
            <person name="Goldman G.H."/>
            <person name="Wortman J.R."/>
            <person name="Jiang B."/>
            <person name="Denning D.W."/>
            <person name="Nierman W.C."/>
        </authorList>
    </citation>
    <scope>NUCLEOTIDE SEQUENCE [LARGE SCALE GENOMIC DNA]</scope>
    <source>
        <strain evidence="3">ATCC 1007 / CBS 513.65 / DSM 816 / NCTC 3887 / NRRL 1</strain>
    </source>
</reference>
<accession>A1C583</accession>
<feature type="region of interest" description="Disordered" evidence="1">
    <location>
        <begin position="289"/>
        <end position="365"/>
    </location>
</feature>
<dbReference type="GeneID" id="4708518"/>
<evidence type="ECO:0000313" key="2">
    <source>
        <dbReference type="EMBL" id="EAW14851.1"/>
    </source>
</evidence>
<feature type="compositionally biased region" description="Polar residues" evidence="1">
    <location>
        <begin position="81"/>
        <end position="90"/>
    </location>
</feature>
<feature type="compositionally biased region" description="Basic and acidic residues" evidence="1">
    <location>
        <begin position="250"/>
        <end position="259"/>
    </location>
</feature>
<dbReference type="AlphaFoldDB" id="A1C583"/>
<proteinExistence type="predicted"/>
<dbReference type="HOGENOM" id="CLU_055842_0_0_1"/>
<dbReference type="Proteomes" id="UP000006701">
    <property type="component" value="Unassembled WGS sequence"/>
</dbReference>
<dbReference type="KEGG" id="act:ACLA_002620"/>
<dbReference type="STRING" id="344612.A1C583"/>
<feature type="region of interest" description="Disordered" evidence="1">
    <location>
        <begin position="221"/>
        <end position="263"/>
    </location>
</feature>
<feature type="compositionally biased region" description="Polar residues" evidence="1">
    <location>
        <begin position="56"/>
        <end position="66"/>
    </location>
</feature>
<gene>
    <name evidence="2" type="ORF">ACLA_002620</name>
</gene>
<feature type="region of interest" description="Disordered" evidence="1">
    <location>
        <begin position="108"/>
        <end position="157"/>
    </location>
</feature>
<evidence type="ECO:0000256" key="1">
    <source>
        <dbReference type="SAM" id="MobiDB-lite"/>
    </source>
</evidence>
<protein>
    <submittedName>
        <fullName evidence="2">Uncharacterized protein</fullName>
    </submittedName>
</protein>
<dbReference type="OMA" id="WESGSAH"/>
<dbReference type="eggNOG" id="ENOG502SC0Q">
    <property type="taxonomic scope" value="Eukaryota"/>
</dbReference>